<dbReference type="EMBL" id="CP062796">
    <property type="protein sequence ID" value="QUL99010.1"/>
    <property type="molecule type" value="Genomic_DNA"/>
</dbReference>
<reference evidence="3" key="2">
    <citation type="journal article" date="2023" name="Biology">
        <title>Prokaryotic Life Associated with Coal-Fire Gas Vents Revealed by Metagenomics.</title>
        <authorList>
            <person name="Kadnikov V.V."/>
            <person name="Mardanov A.V."/>
            <person name="Beletsky A.V."/>
            <person name="Karnachuk O.V."/>
            <person name="Ravin N.V."/>
        </authorList>
    </citation>
    <scope>NUCLEOTIDE SEQUENCE</scope>
    <source>
        <strain evidence="3">Bu02</strain>
    </source>
</reference>
<organism evidence="3">
    <name type="scientific">Candidatus Fermentithermobacillus carboniphilus</name>
    <dbReference type="NCBI Taxonomy" id="3085328"/>
    <lineage>
        <taxon>Bacteria</taxon>
        <taxon>Bacillati</taxon>
        <taxon>Bacillota</taxon>
        <taxon>Candidatus Fermentithermobacillia</taxon>
        <taxon>Candidatus Fermentithermobacillales</taxon>
        <taxon>Candidatus Fermentithermobacillaceae</taxon>
        <taxon>Candidatus Fermentithermobacillus</taxon>
    </lineage>
</organism>
<gene>
    <name evidence="3" type="ORF">IMF26_02780</name>
</gene>
<accession>A0AAT9LD84</accession>
<reference evidence="3" key="1">
    <citation type="submission" date="2020-10" db="EMBL/GenBank/DDBJ databases">
        <authorList>
            <person name="Kadnikov V."/>
            <person name="Beletsky A.V."/>
            <person name="Mardanov A.V."/>
            <person name="Karnachuk O.V."/>
            <person name="Ravin N.V."/>
        </authorList>
    </citation>
    <scope>NUCLEOTIDE SEQUENCE</scope>
    <source>
        <strain evidence="3">Bu02</strain>
    </source>
</reference>
<evidence type="ECO:0000313" key="3">
    <source>
        <dbReference type="EMBL" id="QUL99010.1"/>
    </source>
</evidence>
<dbReference type="KEGG" id="fcz:IMF26_02780"/>
<protein>
    <recommendedName>
        <fullName evidence="2">DUF6754 domain-containing protein</fullName>
    </recommendedName>
</protein>
<keyword evidence="1" id="KW-1133">Transmembrane helix</keyword>
<feature type="transmembrane region" description="Helical" evidence="1">
    <location>
        <begin position="6"/>
        <end position="24"/>
    </location>
</feature>
<dbReference type="Pfam" id="PF20539">
    <property type="entry name" value="DUF6754"/>
    <property type="match status" value="1"/>
</dbReference>
<keyword evidence="1" id="KW-0812">Transmembrane</keyword>
<feature type="domain" description="DUF6754" evidence="2">
    <location>
        <begin position="5"/>
        <end position="251"/>
    </location>
</feature>
<evidence type="ECO:0000259" key="2">
    <source>
        <dbReference type="Pfam" id="PF20539"/>
    </source>
</evidence>
<feature type="transmembrane region" description="Helical" evidence="1">
    <location>
        <begin position="231"/>
        <end position="250"/>
    </location>
</feature>
<dbReference type="AlphaFoldDB" id="A0AAT9LD84"/>
<proteinExistence type="predicted"/>
<keyword evidence="1" id="KW-0472">Membrane</keyword>
<sequence>MVAGKQATFVIFILFLALLVYYMMRARSGKLPFIRRIPGLDAIEEAVGRATELGRPVFYVPGRTEINTAGAAQTIAGLEILEHVAKLTARYDTDLKVGVAAANVYPVADAIVRQSYLEEGKPEKVRPEMVQFLSNEQFAFAAACLSIMNQDQSASVILIGEFQAESMMLAEGAAMVGAVTIAGTSRTFQIPFFVAACDYTLIGEEMFAGGAYLSKDPGKTANLAAQDIGKIFAFLYILIGSLLVTIGYKWPVEWLKR</sequence>
<dbReference type="InterPro" id="IPR046642">
    <property type="entry name" value="DUF6754"/>
</dbReference>
<name>A0AAT9LD84_9FIRM</name>
<evidence type="ECO:0000256" key="1">
    <source>
        <dbReference type="SAM" id="Phobius"/>
    </source>
</evidence>